<name>A0A2S4M4C0_9HYPH</name>
<accession>A0A2S4M4C0</accession>
<dbReference type="InterPro" id="IPR037171">
    <property type="entry name" value="NagB/RpiA_transferase-like"/>
</dbReference>
<dbReference type="GO" id="GO:0017057">
    <property type="term" value="F:6-phosphogluconolactonase activity"/>
    <property type="evidence" value="ECO:0007669"/>
    <property type="project" value="UniProtKB-EC"/>
</dbReference>
<evidence type="ECO:0000256" key="6">
    <source>
        <dbReference type="ARBA" id="ARBA00020337"/>
    </source>
</evidence>
<dbReference type="AlphaFoldDB" id="A0A2S4M4C0"/>
<evidence type="ECO:0000256" key="5">
    <source>
        <dbReference type="ARBA" id="ARBA00013198"/>
    </source>
</evidence>
<dbReference type="InterPro" id="IPR005900">
    <property type="entry name" value="6-phosphogluconolactonase_DevB"/>
</dbReference>
<keyword evidence="9" id="KW-1185">Reference proteome</keyword>
<feature type="domain" description="Glucosamine/galactosamine-6-phosphate isomerase" evidence="7">
    <location>
        <begin position="16"/>
        <end position="220"/>
    </location>
</feature>
<proteinExistence type="inferred from homology"/>
<evidence type="ECO:0000313" key="9">
    <source>
        <dbReference type="Proteomes" id="UP000236919"/>
    </source>
</evidence>
<gene>
    <name evidence="8" type="ORF">CYD53_11137</name>
</gene>
<evidence type="ECO:0000256" key="1">
    <source>
        <dbReference type="ARBA" id="ARBA00000832"/>
    </source>
</evidence>
<evidence type="ECO:0000313" key="8">
    <source>
        <dbReference type="EMBL" id="POR49544.1"/>
    </source>
</evidence>
<evidence type="ECO:0000256" key="4">
    <source>
        <dbReference type="ARBA" id="ARBA00010662"/>
    </source>
</evidence>
<dbReference type="Pfam" id="PF01182">
    <property type="entry name" value="Glucosamine_iso"/>
    <property type="match status" value="1"/>
</dbReference>
<comment type="function">
    <text evidence="2">Hydrolysis of 6-phosphogluconolactone to 6-phosphogluconate.</text>
</comment>
<dbReference type="Proteomes" id="UP000236919">
    <property type="component" value="Unassembled WGS sequence"/>
</dbReference>
<dbReference type="PANTHER" id="PTHR11054:SF0">
    <property type="entry name" value="6-PHOSPHOGLUCONOLACTONASE"/>
    <property type="match status" value="1"/>
</dbReference>
<dbReference type="Gene3D" id="3.40.50.1360">
    <property type="match status" value="1"/>
</dbReference>
<dbReference type="GO" id="GO:0005975">
    <property type="term" value="P:carbohydrate metabolic process"/>
    <property type="evidence" value="ECO:0007669"/>
    <property type="project" value="InterPro"/>
</dbReference>
<dbReference type="GO" id="GO:0006098">
    <property type="term" value="P:pentose-phosphate shunt"/>
    <property type="evidence" value="ECO:0007669"/>
    <property type="project" value="UniProtKB-UniPathway"/>
</dbReference>
<protein>
    <recommendedName>
        <fullName evidence="6">6-phosphogluconolactonase</fullName>
        <ecNumber evidence="5">3.1.1.31</ecNumber>
    </recommendedName>
</protein>
<comment type="catalytic activity">
    <reaction evidence="1">
        <text>6-phospho-D-glucono-1,5-lactone + H2O = 6-phospho-D-gluconate + H(+)</text>
        <dbReference type="Rhea" id="RHEA:12556"/>
        <dbReference type="ChEBI" id="CHEBI:15377"/>
        <dbReference type="ChEBI" id="CHEBI:15378"/>
        <dbReference type="ChEBI" id="CHEBI:57955"/>
        <dbReference type="ChEBI" id="CHEBI:58759"/>
        <dbReference type="EC" id="3.1.1.31"/>
    </reaction>
</comment>
<sequence length="229" mass="23449">MITSGPLIWHRFETLADASEALAEAVAVRLRAVIATRGSALLAVPGGTTPARFLTALGAHDLAWDKVTLLPTDERFVSADDPASNERMIRAAFAPLGEGRARFLSFHRSAGDLDAAAGAVSAELARLPALDILVSGMGADGHVASLFPGEPAAAMTGRGLHAVAAHPAGLPARISLSPARLAGAAWASLLVSGAEKAQVLTTAQALPGAYPVGLLLGRPQGLDVYWAKA</sequence>
<evidence type="ECO:0000256" key="2">
    <source>
        <dbReference type="ARBA" id="ARBA00002681"/>
    </source>
</evidence>
<comment type="caution">
    <text evidence="8">The sequence shown here is derived from an EMBL/GenBank/DDBJ whole genome shotgun (WGS) entry which is preliminary data.</text>
</comment>
<organism evidence="8 9">
    <name type="scientific">Bosea psychrotolerans</name>
    <dbReference type="NCBI Taxonomy" id="1871628"/>
    <lineage>
        <taxon>Bacteria</taxon>
        <taxon>Pseudomonadati</taxon>
        <taxon>Pseudomonadota</taxon>
        <taxon>Alphaproteobacteria</taxon>
        <taxon>Hyphomicrobiales</taxon>
        <taxon>Boseaceae</taxon>
        <taxon>Bosea</taxon>
    </lineage>
</organism>
<reference evidence="8 9" key="1">
    <citation type="submission" date="2018-01" db="EMBL/GenBank/DDBJ databases">
        <title>Genomic Encyclopedia of Type Strains, Phase III (KMG-III): the genomes of soil and plant-associated and newly described type strains.</title>
        <authorList>
            <person name="Whitman W."/>
        </authorList>
    </citation>
    <scope>NUCLEOTIDE SEQUENCE [LARGE SCALE GENOMIC DNA]</scope>
    <source>
        <strain evidence="8 9">1131</strain>
    </source>
</reference>
<dbReference type="CDD" id="cd01400">
    <property type="entry name" value="6PGL"/>
    <property type="match status" value="1"/>
</dbReference>
<evidence type="ECO:0000256" key="3">
    <source>
        <dbReference type="ARBA" id="ARBA00004961"/>
    </source>
</evidence>
<dbReference type="UniPathway" id="UPA00115">
    <property type="reaction ID" value="UER00409"/>
</dbReference>
<comment type="similarity">
    <text evidence="4">Belongs to the glucosamine/galactosamine-6-phosphate isomerase family. 6-phosphogluconolactonase subfamily.</text>
</comment>
<dbReference type="SUPFAM" id="SSF100950">
    <property type="entry name" value="NagB/RpiA/CoA transferase-like"/>
    <property type="match status" value="1"/>
</dbReference>
<dbReference type="EC" id="3.1.1.31" evidence="5"/>
<evidence type="ECO:0000259" key="7">
    <source>
        <dbReference type="Pfam" id="PF01182"/>
    </source>
</evidence>
<dbReference type="PANTHER" id="PTHR11054">
    <property type="entry name" value="6-PHOSPHOGLUCONOLACTONASE"/>
    <property type="match status" value="1"/>
</dbReference>
<dbReference type="InterPro" id="IPR006148">
    <property type="entry name" value="Glc/Gal-6P_isomerase"/>
</dbReference>
<dbReference type="RefSeq" id="WP_103719522.1">
    <property type="nucleotide sequence ID" value="NZ_PQFZ01000011.1"/>
</dbReference>
<comment type="pathway">
    <text evidence="3">Carbohydrate degradation; pentose phosphate pathway; D-ribulose 5-phosphate from D-glucose 6-phosphate (oxidative stage): step 2/3.</text>
</comment>
<dbReference type="InterPro" id="IPR039104">
    <property type="entry name" value="6PGL"/>
</dbReference>
<dbReference type="OrthoDB" id="9810967at2"/>
<dbReference type="EMBL" id="PQFZ01000011">
    <property type="protein sequence ID" value="POR49544.1"/>
    <property type="molecule type" value="Genomic_DNA"/>
</dbReference>